<gene>
    <name evidence="1" type="ORF">ACJMK2_025864</name>
</gene>
<keyword evidence="2" id="KW-1185">Reference proteome</keyword>
<organism evidence="1 2">
    <name type="scientific">Sinanodonta woodiana</name>
    <name type="common">Chinese pond mussel</name>
    <name type="synonym">Anodonta woodiana</name>
    <dbReference type="NCBI Taxonomy" id="1069815"/>
    <lineage>
        <taxon>Eukaryota</taxon>
        <taxon>Metazoa</taxon>
        <taxon>Spiralia</taxon>
        <taxon>Lophotrochozoa</taxon>
        <taxon>Mollusca</taxon>
        <taxon>Bivalvia</taxon>
        <taxon>Autobranchia</taxon>
        <taxon>Heteroconchia</taxon>
        <taxon>Palaeoheterodonta</taxon>
        <taxon>Unionida</taxon>
        <taxon>Unionoidea</taxon>
        <taxon>Unionidae</taxon>
        <taxon>Unioninae</taxon>
        <taxon>Sinanodonta</taxon>
    </lineage>
</organism>
<protein>
    <submittedName>
        <fullName evidence="1">Uncharacterized protein</fullName>
    </submittedName>
</protein>
<dbReference type="EMBL" id="JBJQND010000002">
    <property type="protein sequence ID" value="KAL3885830.1"/>
    <property type="molecule type" value="Genomic_DNA"/>
</dbReference>
<accession>A0ABD3XIB2</accession>
<proteinExistence type="predicted"/>
<sequence>MIVPILNLSKANGNTNRIERTKSLVYQHILLQSKRDSIVMSIALPSVNLNGGYSYAEISIETLPGFGDVISAEMSSRFAAHDDQSYQPLPITARLLTMRFYCT</sequence>
<evidence type="ECO:0000313" key="2">
    <source>
        <dbReference type="Proteomes" id="UP001634394"/>
    </source>
</evidence>
<name>A0ABD3XIB2_SINWO</name>
<reference evidence="1 2" key="1">
    <citation type="submission" date="2024-11" db="EMBL/GenBank/DDBJ databases">
        <title>Chromosome-level genome assembly of the freshwater bivalve Anodonta woodiana.</title>
        <authorList>
            <person name="Chen X."/>
        </authorList>
    </citation>
    <scope>NUCLEOTIDE SEQUENCE [LARGE SCALE GENOMIC DNA]</scope>
    <source>
        <strain evidence="1">MN2024</strain>
        <tissue evidence="1">Gills</tissue>
    </source>
</reference>
<comment type="caution">
    <text evidence="1">The sequence shown here is derived from an EMBL/GenBank/DDBJ whole genome shotgun (WGS) entry which is preliminary data.</text>
</comment>
<evidence type="ECO:0000313" key="1">
    <source>
        <dbReference type="EMBL" id="KAL3885830.1"/>
    </source>
</evidence>
<dbReference type="AlphaFoldDB" id="A0ABD3XIB2"/>
<dbReference type="Proteomes" id="UP001634394">
    <property type="component" value="Unassembled WGS sequence"/>
</dbReference>